<keyword evidence="8" id="KW-0969">Cilium</keyword>
<dbReference type="Proteomes" id="UP001244341">
    <property type="component" value="Chromosome 1b"/>
</dbReference>
<evidence type="ECO:0000256" key="7">
    <source>
        <dbReference type="ARBA" id="ARBA00022840"/>
    </source>
</evidence>
<reference evidence="12 13" key="1">
    <citation type="submission" date="2023-05" db="EMBL/GenBank/DDBJ databases">
        <title>A 100% complete, gapless, phased diploid assembly of the Scenedesmus obliquus UTEX 3031 genome.</title>
        <authorList>
            <person name="Biondi T.C."/>
            <person name="Hanschen E.R."/>
            <person name="Kwon T."/>
            <person name="Eng W."/>
            <person name="Kruse C.P.S."/>
            <person name="Koehler S.I."/>
            <person name="Kunde Y."/>
            <person name="Gleasner C.D."/>
            <person name="You Mak K.T."/>
            <person name="Polle J."/>
            <person name="Hovde B.T."/>
            <person name="Starkenburg S.R."/>
        </authorList>
    </citation>
    <scope>NUCLEOTIDE SEQUENCE [LARGE SCALE GENOMIC DNA]</scope>
    <source>
        <strain evidence="12 13">DOE0152z</strain>
    </source>
</reference>
<dbReference type="InterPro" id="IPR004344">
    <property type="entry name" value="TTL/TTLL_fam"/>
</dbReference>
<evidence type="ECO:0000256" key="2">
    <source>
        <dbReference type="ARBA" id="ARBA00006118"/>
    </source>
</evidence>
<keyword evidence="5" id="KW-0493">Microtubule</keyword>
<feature type="region of interest" description="Disordered" evidence="11">
    <location>
        <begin position="419"/>
        <end position="450"/>
    </location>
</feature>
<comment type="similarity">
    <text evidence="2">Belongs to the tubulin polyglutamylase family.</text>
</comment>
<proteinExistence type="inferred from homology"/>
<name>A0ABY8TJA6_TETOB</name>
<evidence type="ECO:0008006" key="14">
    <source>
        <dbReference type="Google" id="ProtNLM"/>
    </source>
</evidence>
<evidence type="ECO:0000256" key="3">
    <source>
        <dbReference type="ARBA" id="ARBA00022490"/>
    </source>
</evidence>
<dbReference type="EMBL" id="CP126208">
    <property type="protein sequence ID" value="WIA09057.1"/>
    <property type="molecule type" value="Genomic_DNA"/>
</dbReference>
<dbReference type="PROSITE" id="PS51221">
    <property type="entry name" value="TTL"/>
    <property type="match status" value="1"/>
</dbReference>
<evidence type="ECO:0000256" key="6">
    <source>
        <dbReference type="ARBA" id="ARBA00022741"/>
    </source>
</evidence>
<dbReference type="PANTHER" id="PTHR12241:SF31">
    <property type="entry name" value="POLYGLUTAMYLASE COMPLEX SUBUNIT TTLL1"/>
    <property type="match status" value="1"/>
</dbReference>
<dbReference type="Pfam" id="PF03133">
    <property type="entry name" value="TTL"/>
    <property type="match status" value="1"/>
</dbReference>
<evidence type="ECO:0000256" key="4">
    <source>
        <dbReference type="ARBA" id="ARBA00022598"/>
    </source>
</evidence>
<accession>A0ABY8TJA6</accession>
<evidence type="ECO:0000256" key="1">
    <source>
        <dbReference type="ARBA" id="ARBA00004120"/>
    </source>
</evidence>
<protein>
    <recommendedName>
        <fullName evidence="14">Tubulin--tyrosine ligase-like protein 9</fullName>
    </recommendedName>
</protein>
<comment type="subcellular location">
    <subcellularLocation>
        <location evidence="1">Cytoplasm</location>
        <location evidence="1">Cytoskeleton</location>
        <location evidence="1">Cilium basal body</location>
    </subcellularLocation>
</comment>
<keyword evidence="13" id="KW-1185">Reference proteome</keyword>
<dbReference type="SUPFAM" id="SSF56059">
    <property type="entry name" value="Glutathione synthetase ATP-binding domain-like"/>
    <property type="match status" value="1"/>
</dbReference>
<evidence type="ECO:0000256" key="8">
    <source>
        <dbReference type="ARBA" id="ARBA00023069"/>
    </source>
</evidence>
<keyword evidence="10" id="KW-0966">Cell projection</keyword>
<dbReference type="Gene3D" id="3.30.470.20">
    <property type="entry name" value="ATP-grasp fold, B domain"/>
    <property type="match status" value="1"/>
</dbReference>
<keyword evidence="4" id="KW-0436">Ligase</keyword>
<keyword evidence="7" id="KW-0067">ATP-binding</keyword>
<keyword evidence="9" id="KW-0206">Cytoskeleton</keyword>
<evidence type="ECO:0000256" key="11">
    <source>
        <dbReference type="SAM" id="MobiDB-lite"/>
    </source>
</evidence>
<keyword evidence="3" id="KW-0963">Cytoplasm</keyword>
<keyword evidence="6" id="KW-0547">Nucleotide-binding</keyword>
<gene>
    <name evidence="12" type="ORF">OEZ85_008471</name>
</gene>
<feature type="region of interest" description="Disordered" evidence="11">
    <location>
        <begin position="379"/>
        <end position="403"/>
    </location>
</feature>
<evidence type="ECO:0000256" key="10">
    <source>
        <dbReference type="ARBA" id="ARBA00023273"/>
    </source>
</evidence>
<dbReference type="PANTHER" id="PTHR12241">
    <property type="entry name" value="TUBULIN POLYGLUTAMYLASE"/>
    <property type="match status" value="1"/>
</dbReference>
<evidence type="ECO:0000256" key="5">
    <source>
        <dbReference type="ARBA" id="ARBA00022701"/>
    </source>
</evidence>
<sequence>MVRWKTDFSKWVITSNFERRGWQEVHDEKDESWNIFWANVGTVRQVFASDSLQQLRPDQLINHFPNHYELTRKDLLVKNVKRYRRHARKLGVAVPELVPSTFVLPQEYALFVEEFRKQTSSTYILKPNGKAQGKGIFLINKLSQVRERAAAAAAASAHGATGGGSVAQLFGQASSRPGTSSSSSSAATPMGPALDNYVVSRYIGNPLLLGGKKFDLRLYVLVPSYRPLVVYLATLGFARFCNVKYTRELAQLDNMFVHLTNVAVQKGGGDEYNAAHGNKWALADLRLHLEATRGHAATQQLFADMQQLVVHTVKAVQPVMINDKHCFELYGFDVIIDSDLQPWLIEVNASPSLTTTTKADRLLKFKIINDALSIVTPPSWSGSGAGSSGKGSSRNRESAAADRQYPPALGCMQLIHDERSEAGGSRRTTGEAVVTGDKGSAFGGGAATSRQLADARPRKVVVLHG</sequence>
<organism evidence="12 13">
    <name type="scientific">Tetradesmus obliquus</name>
    <name type="common">Green alga</name>
    <name type="synonym">Acutodesmus obliquus</name>
    <dbReference type="NCBI Taxonomy" id="3088"/>
    <lineage>
        <taxon>Eukaryota</taxon>
        <taxon>Viridiplantae</taxon>
        <taxon>Chlorophyta</taxon>
        <taxon>core chlorophytes</taxon>
        <taxon>Chlorophyceae</taxon>
        <taxon>CS clade</taxon>
        <taxon>Sphaeropleales</taxon>
        <taxon>Scenedesmaceae</taxon>
        <taxon>Tetradesmus</taxon>
    </lineage>
</organism>
<evidence type="ECO:0000313" key="13">
    <source>
        <dbReference type="Proteomes" id="UP001244341"/>
    </source>
</evidence>
<evidence type="ECO:0000256" key="9">
    <source>
        <dbReference type="ARBA" id="ARBA00023212"/>
    </source>
</evidence>
<evidence type="ECO:0000313" key="12">
    <source>
        <dbReference type="EMBL" id="WIA09057.1"/>
    </source>
</evidence>